<sequence>MSSPSPKKSLSVRTDRDRRTSIHSKIGENSYKSVANFYFKMKYFIRFPDHLSRYNGYILDVERKDGVKMEAFVTCDEVNVAKKFWNAINRTFSCKGGVLWEGVQDNQLCNFLIKLGEEFWEDGNGDRATKKAALVIGRQWTTDEEQLGNEVYVLNEDVQ</sequence>
<name>A0A7D9J2Z2_PARCT</name>
<comment type="caution">
    <text evidence="1">The sequence shown here is derived from an EMBL/GenBank/DDBJ whole genome shotgun (WGS) entry which is preliminary data.</text>
</comment>
<dbReference type="Proteomes" id="UP001152795">
    <property type="component" value="Unassembled WGS sequence"/>
</dbReference>
<protein>
    <submittedName>
        <fullName evidence="1">Uncharacterized protein</fullName>
    </submittedName>
</protein>
<dbReference type="AlphaFoldDB" id="A0A7D9J2Z2"/>
<proteinExistence type="predicted"/>
<feature type="non-terminal residue" evidence="1">
    <location>
        <position position="159"/>
    </location>
</feature>
<organism evidence="1 2">
    <name type="scientific">Paramuricea clavata</name>
    <name type="common">Red gorgonian</name>
    <name type="synonym">Violescent sea-whip</name>
    <dbReference type="NCBI Taxonomy" id="317549"/>
    <lineage>
        <taxon>Eukaryota</taxon>
        <taxon>Metazoa</taxon>
        <taxon>Cnidaria</taxon>
        <taxon>Anthozoa</taxon>
        <taxon>Octocorallia</taxon>
        <taxon>Malacalcyonacea</taxon>
        <taxon>Plexauridae</taxon>
        <taxon>Paramuricea</taxon>
    </lineage>
</organism>
<evidence type="ECO:0000313" key="1">
    <source>
        <dbReference type="EMBL" id="CAB4020744.1"/>
    </source>
</evidence>
<reference evidence="1" key="1">
    <citation type="submission" date="2020-04" db="EMBL/GenBank/DDBJ databases">
        <authorList>
            <person name="Alioto T."/>
            <person name="Alioto T."/>
            <person name="Gomez Garrido J."/>
        </authorList>
    </citation>
    <scope>NUCLEOTIDE SEQUENCE</scope>
    <source>
        <strain evidence="1">A484AB</strain>
    </source>
</reference>
<keyword evidence="2" id="KW-1185">Reference proteome</keyword>
<evidence type="ECO:0000313" key="2">
    <source>
        <dbReference type="Proteomes" id="UP001152795"/>
    </source>
</evidence>
<gene>
    <name evidence="1" type="ORF">PACLA_8A021164</name>
</gene>
<dbReference type="EMBL" id="CACRXK020011101">
    <property type="protein sequence ID" value="CAB4020744.1"/>
    <property type="molecule type" value="Genomic_DNA"/>
</dbReference>
<accession>A0A7D9J2Z2</accession>